<reference evidence="2 3" key="1">
    <citation type="submission" date="2016-10" db="EMBL/GenBank/DDBJ databases">
        <authorList>
            <person name="Varghese N."/>
            <person name="Submissions S."/>
        </authorList>
    </citation>
    <scope>NUCLEOTIDE SEQUENCE [LARGE SCALE GENOMIC DNA]</scope>
    <source>
        <strain evidence="2 3">ATCC 43761</strain>
    </source>
</reference>
<evidence type="ECO:0000256" key="1">
    <source>
        <dbReference type="SAM" id="SignalP"/>
    </source>
</evidence>
<evidence type="ECO:0000313" key="2">
    <source>
        <dbReference type="EMBL" id="SDA73788.1"/>
    </source>
</evidence>
<gene>
    <name evidence="2" type="ORF">SAMN02983011_02466</name>
</gene>
<proteinExistence type="predicted"/>
<accession>A0ABY0MF04</accession>
<keyword evidence="3" id="KW-1185">Reference proteome</keyword>
<dbReference type="RefSeq" id="WP_013854151.1">
    <property type="nucleotide sequence ID" value="NZ_JAPHNZ010000038.1"/>
</dbReference>
<protein>
    <submittedName>
        <fullName evidence="2">Peptide/nickel transport system substrate-binding protein</fullName>
    </submittedName>
</protein>
<comment type="caution">
    <text evidence="2">The sequence shown here is derived from an EMBL/GenBank/DDBJ whole genome shotgun (WGS) entry which is preliminary data.</text>
</comment>
<sequence>MNMSKSKLLSLMLVGSASMAMAACGKKDNKPTVSPKQFKQSLPKKAIKPGGTLTYALENDSPFTGIFSMELADTSPDVEAM</sequence>
<evidence type="ECO:0000313" key="3">
    <source>
        <dbReference type="Proteomes" id="UP000181860"/>
    </source>
</evidence>
<name>A0ABY0MF04_9LACO</name>
<dbReference type="Proteomes" id="UP000181860">
    <property type="component" value="Unassembled WGS sequence"/>
</dbReference>
<dbReference type="PROSITE" id="PS51257">
    <property type="entry name" value="PROKAR_LIPOPROTEIN"/>
    <property type="match status" value="1"/>
</dbReference>
<feature type="chain" id="PRO_5046878416" evidence="1">
    <location>
        <begin position="23"/>
        <end position="81"/>
    </location>
</feature>
<organism evidence="2 3">
    <name type="scientific">Lactobacillus kefiranofaciens</name>
    <dbReference type="NCBI Taxonomy" id="267818"/>
    <lineage>
        <taxon>Bacteria</taxon>
        <taxon>Bacillati</taxon>
        <taxon>Bacillota</taxon>
        <taxon>Bacilli</taxon>
        <taxon>Lactobacillales</taxon>
        <taxon>Lactobacillaceae</taxon>
        <taxon>Lactobacillus</taxon>
    </lineage>
</organism>
<feature type="signal peptide" evidence="1">
    <location>
        <begin position="1"/>
        <end position="22"/>
    </location>
</feature>
<dbReference type="EMBL" id="FMXC01000073">
    <property type="protein sequence ID" value="SDA73788.1"/>
    <property type="molecule type" value="Genomic_DNA"/>
</dbReference>
<keyword evidence="1" id="KW-0732">Signal</keyword>